<evidence type="ECO:0000313" key="11">
    <source>
        <dbReference type="Proteomes" id="UP001152320"/>
    </source>
</evidence>
<dbReference type="GO" id="GO:0005524">
    <property type="term" value="F:ATP binding"/>
    <property type="evidence" value="ECO:0007669"/>
    <property type="project" value="UniProtKB-KW"/>
</dbReference>
<dbReference type="InterPro" id="IPR050611">
    <property type="entry name" value="ABCF"/>
</dbReference>
<dbReference type="OrthoDB" id="2110130at2759"/>
<evidence type="ECO:0000256" key="1">
    <source>
        <dbReference type="ARBA" id="ARBA00011054"/>
    </source>
</evidence>
<dbReference type="CDD" id="cd03221">
    <property type="entry name" value="ABCF_EF-3"/>
    <property type="match status" value="2"/>
</dbReference>
<dbReference type="PANTHER" id="PTHR19211:SF117">
    <property type="entry name" value="ATP-BINDING CASSETTE SUB-FAMILY F MEMBER 3"/>
    <property type="match status" value="1"/>
</dbReference>
<reference evidence="10" key="1">
    <citation type="submission" date="2021-10" db="EMBL/GenBank/DDBJ databases">
        <title>Tropical sea cucumber genome reveals ecological adaptation and Cuvierian tubules defense mechanism.</title>
        <authorList>
            <person name="Chen T."/>
        </authorList>
    </citation>
    <scope>NUCLEOTIDE SEQUENCE</scope>
    <source>
        <strain evidence="10">Nanhai2018</strain>
        <tissue evidence="10">Muscle</tissue>
    </source>
</reference>
<evidence type="ECO:0000313" key="10">
    <source>
        <dbReference type="EMBL" id="KAJ8022132.1"/>
    </source>
</evidence>
<dbReference type="Gene3D" id="3.40.50.300">
    <property type="entry name" value="P-loop containing nucleotide triphosphate hydrolases"/>
    <property type="match status" value="2"/>
</dbReference>
<dbReference type="EMBL" id="JAIZAY010000021">
    <property type="protein sequence ID" value="KAJ8022132.1"/>
    <property type="molecule type" value="Genomic_DNA"/>
</dbReference>
<proteinExistence type="inferred from homology"/>
<dbReference type="InterPro" id="IPR003439">
    <property type="entry name" value="ABC_transporter-like_ATP-bd"/>
</dbReference>
<dbReference type="SUPFAM" id="SSF52540">
    <property type="entry name" value="P-loop containing nucleoside triphosphate hydrolases"/>
    <property type="match status" value="2"/>
</dbReference>
<organism evidence="10 11">
    <name type="scientific">Holothuria leucospilota</name>
    <name type="common">Black long sea cucumber</name>
    <name type="synonym">Mertensiothuria leucospilota</name>
    <dbReference type="NCBI Taxonomy" id="206669"/>
    <lineage>
        <taxon>Eukaryota</taxon>
        <taxon>Metazoa</taxon>
        <taxon>Echinodermata</taxon>
        <taxon>Eleutherozoa</taxon>
        <taxon>Echinozoa</taxon>
        <taxon>Holothuroidea</taxon>
        <taxon>Aspidochirotacea</taxon>
        <taxon>Aspidochirotida</taxon>
        <taxon>Holothuriidae</taxon>
        <taxon>Holothuria</taxon>
    </lineage>
</organism>
<accession>A0A9Q0YG58</accession>
<evidence type="ECO:0000256" key="6">
    <source>
        <dbReference type="ARBA" id="ARBA00022990"/>
    </source>
</evidence>
<comment type="caution">
    <text evidence="10">The sequence shown here is derived from an EMBL/GenBank/DDBJ whole genome shotgun (WGS) entry which is preliminary data.</text>
</comment>
<dbReference type="Pfam" id="PF26051">
    <property type="entry name" value="PWI_ABCF3"/>
    <property type="match status" value="1"/>
</dbReference>
<evidence type="ECO:0000256" key="3">
    <source>
        <dbReference type="ARBA" id="ARBA00022737"/>
    </source>
</evidence>
<name>A0A9Q0YG58_HOLLE</name>
<keyword evidence="5 10" id="KW-0067">ATP-binding</keyword>
<evidence type="ECO:0000256" key="7">
    <source>
        <dbReference type="ARBA" id="ARBA00023118"/>
    </source>
</evidence>
<dbReference type="PROSITE" id="PS00211">
    <property type="entry name" value="ABC_TRANSPORTER_1"/>
    <property type="match status" value="1"/>
</dbReference>
<dbReference type="InterPro" id="IPR032781">
    <property type="entry name" value="ABC_tran_Xtn"/>
</dbReference>
<evidence type="ECO:0000256" key="4">
    <source>
        <dbReference type="ARBA" id="ARBA00022741"/>
    </source>
</evidence>
<sequence>MSAYMKIVTDAFPTLDSELLQYVEGVIEGGADDFESAEDVYEAIGAVLSEVDSKEEEDILEICNKLYNKLSVQKGSSSQQPIVLLDAPVQISSAYEDGESLADSYSWITVKDSNTTVNKKKLEKAEAKLKAKQERRLNYKEESPNANGSLITATASQVTSRRDIKQDDAGTNRSKDIRIEKFDIAFGDKILLKEADLLLAFGRRYGLVGRNGAGKSTLLKMISSKELRIQSHFSILHVEQEVVGDDTIAVDSVLECDELRTRLLKEEKELNEKIASTSPGTSDPKLSARLTQIYSQLEAVEADKAPSRAAMILAGLGFTAEMQAQETRKFSGGWRMRLALARALFSKPDLLLLDEPTNMLDMKAILWLEGYLKDWPTTLLVVSHDKQFLREVATDIIYQHSCLLDAYKGNYDKFVQTKEEKLKNQIREYEAQMQFRAHAQVFIDKFRYNAKRASLVQSKLKQLEKLPELKPVVRETEVKFRFPCDVEKLSPPIIQMDEVGFYYTADRPIFKSVDLSANLESRICIVGDNGSGKTTLLKIILGQLDATSGICHIHRNLRIGYFNQHHVDQMDLNKNAIEVLADRFPGLHVEQYRTTLGGFGVSGELATRPVSSLSGGQKSRVAFAIMCMSNPNFFVLDEPTNHLDIETVEALGKALNNFKGGVILVSHDESLIRMVCKELWVCGSGTVKTIEGGIDAYKKMVEEEFASQK</sequence>
<gene>
    <name evidence="10" type="ORF">HOLleu_39540</name>
</gene>
<keyword evidence="4" id="KW-0547">Nucleotide-binding</keyword>
<keyword evidence="2" id="KW-0597">Phosphoprotein</keyword>
<dbReference type="PROSITE" id="PS50893">
    <property type="entry name" value="ABC_TRANSPORTER_2"/>
    <property type="match status" value="2"/>
</dbReference>
<dbReference type="FunFam" id="3.40.50.300:FF:000688">
    <property type="entry name" value="ATP-binding cassette sub-family F member 3"/>
    <property type="match status" value="1"/>
</dbReference>
<evidence type="ECO:0000259" key="9">
    <source>
        <dbReference type="PROSITE" id="PS50893"/>
    </source>
</evidence>
<comment type="similarity">
    <text evidence="1">Belongs to the ABC transporter superfamily. ABCF family. EF3 subfamily.</text>
</comment>
<keyword evidence="3" id="KW-0677">Repeat</keyword>
<dbReference type="GO" id="GO:0051607">
    <property type="term" value="P:defense response to virus"/>
    <property type="evidence" value="ECO:0007669"/>
    <property type="project" value="UniProtKB-KW"/>
</dbReference>
<protein>
    <recommendedName>
        <fullName evidence="8">ATP-binding cassette sub-family F member 3</fullName>
    </recommendedName>
</protein>
<dbReference type="FunFam" id="3.40.50.300:FF:000104">
    <property type="entry name" value="ATP-binding cassette sub-family F member 3"/>
    <property type="match status" value="1"/>
</dbReference>
<dbReference type="GO" id="GO:0016887">
    <property type="term" value="F:ATP hydrolysis activity"/>
    <property type="evidence" value="ECO:0007669"/>
    <property type="project" value="InterPro"/>
</dbReference>
<feature type="domain" description="ABC transporter" evidence="9">
    <location>
        <begin position="494"/>
        <end position="709"/>
    </location>
</feature>
<dbReference type="PANTHER" id="PTHR19211">
    <property type="entry name" value="ATP-BINDING TRANSPORT PROTEIN-RELATED"/>
    <property type="match status" value="1"/>
</dbReference>
<dbReference type="InterPro" id="IPR058770">
    <property type="entry name" value="PWI_ABCF3"/>
</dbReference>
<keyword evidence="11" id="KW-1185">Reference proteome</keyword>
<dbReference type="InterPro" id="IPR017871">
    <property type="entry name" value="ABC_transporter-like_CS"/>
</dbReference>
<feature type="domain" description="ABC transporter" evidence="9">
    <location>
        <begin position="177"/>
        <end position="426"/>
    </location>
</feature>
<dbReference type="SMART" id="SM00382">
    <property type="entry name" value="AAA"/>
    <property type="match status" value="2"/>
</dbReference>
<dbReference type="Pfam" id="PF12848">
    <property type="entry name" value="ABC_tran_Xtn"/>
    <property type="match status" value="1"/>
</dbReference>
<evidence type="ECO:0000256" key="8">
    <source>
        <dbReference type="ARBA" id="ARBA00073919"/>
    </source>
</evidence>
<dbReference type="InterPro" id="IPR027417">
    <property type="entry name" value="P-loop_NTPase"/>
</dbReference>
<dbReference type="Proteomes" id="UP001152320">
    <property type="component" value="Chromosome 21"/>
</dbReference>
<dbReference type="InterPro" id="IPR003593">
    <property type="entry name" value="AAA+_ATPase"/>
</dbReference>
<keyword evidence="7" id="KW-0051">Antiviral defense</keyword>
<evidence type="ECO:0000256" key="5">
    <source>
        <dbReference type="ARBA" id="ARBA00022840"/>
    </source>
</evidence>
<dbReference type="AlphaFoldDB" id="A0A9Q0YG58"/>
<dbReference type="Pfam" id="PF00005">
    <property type="entry name" value="ABC_tran"/>
    <property type="match status" value="2"/>
</dbReference>
<evidence type="ECO:0000256" key="2">
    <source>
        <dbReference type="ARBA" id="ARBA00022553"/>
    </source>
</evidence>
<keyword evidence="6" id="KW-0007">Acetylation</keyword>